<feature type="compositionally biased region" description="Polar residues" evidence="9">
    <location>
        <begin position="1"/>
        <end position="20"/>
    </location>
</feature>
<evidence type="ECO:0000256" key="1">
    <source>
        <dbReference type="ARBA" id="ARBA00004123"/>
    </source>
</evidence>
<dbReference type="PRINTS" id="PR00024">
    <property type="entry name" value="HOMEOBOX"/>
</dbReference>
<evidence type="ECO:0000256" key="8">
    <source>
        <dbReference type="RuleBase" id="RU000682"/>
    </source>
</evidence>
<accession>A0ABM1ET41</accession>
<dbReference type="InterPro" id="IPR017970">
    <property type="entry name" value="Homeobox_CS"/>
</dbReference>
<dbReference type="SMART" id="SM00389">
    <property type="entry name" value="HOX"/>
    <property type="match status" value="1"/>
</dbReference>
<dbReference type="PROSITE" id="PS50071">
    <property type="entry name" value="HOMEOBOX_2"/>
    <property type="match status" value="1"/>
</dbReference>
<dbReference type="PANTHER" id="PTHR24338:SF0">
    <property type="entry name" value="MUSCLE SEGMENTATION HOMEOBOX"/>
    <property type="match status" value="1"/>
</dbReference>
<dbReference type="Gene3D" id="1.10.10.60">
    <property type="entry name" value="Homeodomain-like"/>
    <property type="match status" value="1"/>
</dbReference>
<name>A0ABM1ET41_PRICU</name>
<keyword evidence="2" id="KW-0217">Developmental protein</keyword>
<keyword evidence="5 7" id="KW-0539">Nucleus</keyword>
<evidence type="ECO:0000313" key="11">
    <source>
        <dbReference type="Proteomes" id="UP000695022"/>
    </source>
</evidence>
<evidence type="ECO:0000256" key="6">
    <source>
        <dbReference type="ARBA" id="ARBA00038425"/>
    </source>
</evidence>
<dbReference type="InterPro" id="IPR001356">
    <property type="entry name" value="HD"/>
</dbReference>
<evidence type="ECO:0000256" key="2">
    <source>
        <dbReference type="ARBA" id="ARBA00022473"/>
    </source>
</evidence>
<feature type="region of interest" description="Disordered" evidence="9">
    <location>
        <begin position="1"/>
        <end position="69"/>
    </location>
</feature>
<comment type="similarity">
    <text evidence="6">Belongs to the Msh homeobox family.</text>
</comment>
<dbReference type="InterPro" id="IPR050674">
    <property type="entry name" value="Msh_Homeobox_Regulators"/>
</dbReference>
<dbReference type="RefSeq" id="XP_014675362.1">
    <property type="nucleotide sequence ID" value="XM_014819876.1"/>
</dbReference>
<keyword evidence="11" id="KW-1185">Reference proteome</keyword>
<dbReference type="PROSITE" id="PS00027">
    <property type="entry name" value="HOMEOBOX_1"/>
    <property type="match status" value="1"/>
</dbReference>
<dbReference type="Proteomes" id="UP000695022">
    <property type="component" value="Unplaced"/>
</dbReference>
<feature type="DNA-binding region" description="Homeobox" evidence="7">
    <location>
        <begin position="149"/>
        <end position="208"/>
    </location>
</feature>
<dbReference type="InterPro" id="IPR020479">
    <property type="entry name" value="HD_metazoa"/>
</dbReference>
<dbReference type="CDD" id="cd00086">
    <property type="entry name" value="homeodomain"/>
    <property type="match status" value="1"/>
</dbReference>
<evidence type="ECO:0000259" key="10">
    <source>
        <dbReference type="PROSITE" id="PS50071"/>
    </source>
</evidence>
<dbReference type="PANTHER" id="PTHR24338">
    <property type="entry name" value="HOMEOBOX PROTEIN MSX"/>
    <property type="match status" value="1"/>
</dbReference>
<keyword evidence="3 7" id="KW-0238">DNA-binding</keyword>
<sequence length="264" mass="29509">MMHSNISLQSGTTSAFSRLQPSNRRSPPTTPPPTTTTTNSSPTKETCSSFSVESLIAKDSDRTRREGKRPFTVEGILELDSPQPVGKEYMIPPQISIPPPADVSVSWASCPTNFSWLNGSRTSPTNMDEQKTVKPLASCVGMLRKHKANRKPRTPFTTQQLLALERKFRMKQYLSIAERAEFSSSLELTETQVKIWFQNRRAKAKRLQEAEIEKLKMAAKPMLAPSMGMTLSGLYPGHFRPPFSVASPYGFMTPVPHTGLLYHH</sequence>
<dbReference type="SUPFAM" id="SSF46689">
    <property type="entry name" value="Homeodomain-like"/>
    <property type="match status" value="1"/>
</dbReference>
<feature type="compositionally biased region" description="Basic and acidic residues" evidence="9">
    <location>
        <begin position="56"/>
        <end position="69"/>
    </location>
</feature>
<reference evidence="12" key="1">
    <citation type="submission" date="2025-08" db="UniProtKB">
        <authorList>
            <consortium name="RefSeq"/>
        </authorList>
    </citation>
    <scope>IDENTIFICATION</scope>
</reference>
<evidence type="ECO:0000313" key="12">
    <source>
        <dbReference type="RefSeq" id="XP_014675362.1"/>
    </source>
</evidence>
<dbReference type="GeneID" id="106815387"/>
<comment type="subcellular location">
    <subcellularLocation>
        <location evidence="1 7 8">Nucleus</location>
    </subcellularLocation>
</comment>
<organism evidence="11 12">
    <name type="scientific">Priapulus caudatus</name>
    <name type="common">Priapulid worm</name>
    <dbReference type="NCBI Taxonomy" id="37621"/>
    <lineage>
        <taxon>Eukaryota</taxon>
        <taxon>Metazoa</taxon>
        <taxon>Ecdysozoa</taxon>
        <taxon>Scalidophora</taxon>
        <taxon>Priapulida</taxon>
        <taxon>Priapulimorpha</taxon>
        <taxon>Priapulimorphida</taxon>
        <taxon>Priapulidae</taxon>
        <taxon>Priapulus</taxon>
    </lineage>
</organism>
<proteinExistence type="inferred from homology"/>
<evidence type="ECO:0000256" key="5">
    <source>
        <dbReference type="ARBA" id="ARBA00023242"/>
    </source>
</evidence>
<gene>
    <name evidence="12" type="primary">LOC106815387</name>
</gene>
<dbReference type="InterPro" id="IPR009057">
    <property type="entry name" value="Homeodomain-like_sf"/>
</dbReference>
<evidence type="ECO:0000256" key="3">
    <source>
        <dbReference type="ARBA" id="ARBA00023125"/>
    </source>
</evidence>
<feature type="domain" description="Homeobox" evidence="10">
    <location>
        <begin position="147"/>
        <end position="207"/>
    </location>
</feature>
<evidence type="ECO:0000256" key="4">
    <source>
        <dbReference type="ARBA" id="ARBA00023155"/>
    </source>
</evidence>
<protein>
    <submittedName>
        <fullName evidence="12">Homeobox protein MSH-D-like</fullName>
    </submittedName>
</protein>
<keyword evidence="4 7" id="KW-0371">Homeobox</keyword>
<dbReference type="Pfam" id="PF00046">
    <property type="entry name" value="Homeodomain"/>
    <property type="match status" value="1"/>
</dbReference>
<evidence type="ECO:0000256" key="7">
    <source>
        <dbReference type="PROSITE-ProRule" id="PRU00108"/>
    </source>
</evidence>
<evidence type="ECO:0000256" key="9">
    <source>
        <dbReference type="SAM" id="MobiDB-lite"/>
    </source>
</evidence>